<evidence type="ECO:0000313" key="3">
    <source>
        <dbReference type="Proteomes" id="UP000576550"/>
    </source>
</evidence>
<dbReference type="EMBL" id="DUTP01000001">
    <property type="protein sequence ID" value="HHX99103.1"/>
    <property type="molecule type" value="Genomic_DNA"/>
</dbReference>
<reference evidence="2 3" key="1">
    <citation type="journal article" date="2020" name="Biotechnol. Biofuels">
        <title>New insights from the biogas microbiome by comprehensive genome-resolved metagenomics of nearly 1600 species originating from multiple anaerobic digesters.</title>
        <authorList>
            <person name="Campanaro S."/>
            <person name="Treu L."/>
            <person name="Rodriguez-R L.M."/>
            <person name="Kovalovszki A."/>
            <person name="Ziels R.M."/>
            <person name="Maus I."/>
            <person name="Zhu X."/>
            <person name="Kougias P.G."/>
            <person name="Basile A."/>
            <person name="Luo G."/>
            <person name="Schluter A."/>
            <person name="Konstantinidis K.T."/>
            <person name="Angelidaki I."/>
        </authorList>
    </citation>
    <scope>NUCLEOTIDE SEQUENCE [LARGE SCALE GENOMIC DNA]</scope>
    <source>
        <strain evidence="2">AS05jafATM_89</strain>
    </source>
</reference>
<keyword evidence="1" id="KW-0175">Coiled coil</keyword>
<accession>A0A832QFQ8</accession>
<evidence type="ECO:0000256" key="1">
    <source>
        <dbReference type="SAM" id="Coils"/>
    </source>
</evidence>
<gene>
    <name evidence="2" type="ORF">GX533_00225</name>
</gene>
<proteinExistence type="predicted"/>
<dbReference type="Proteomes" id="UP000576550">
    <property type="component" value="Unassembled WGS sequence"/>
</dbReference>
<evidence type="ECO:0000313" key="2">
    <source>
        <dbReference type="EMBL" id="HHX99103.1"/>
    </source>
</evidence>
<protein>
    <submittedName>
        <fullName evidence="2">Uncharacterized protein</fullName>
    </submittedName>
</protein>
<name>A0A832QFQ8_9BACT</name>
<feature type="coiled-coil region" evidence="1">
    <location>
        <begin position="12"/>
        <end position="39"/>
    </location>
</feature>
<dbReference type="AlphaFoldDB" id="A0A832QFQ8"/>
<sequence>MTLSKEDFVMISTLLACELEKYEKQIKNLEKIVKKSVKKKVDDSWMSYEELSKNIVELSGDEYNRDFNITRMNSC</sequence>
<organism evidence="2 3">
    <name type="scientific">Candidatus Dojkabacteria bacterium</name>
    <dbReference type="NCBI Taxonomy" id="2099670"/>
    <lineage>
        <taxon>Bacteria</taxon>
        <taxon>Candidatus Dojkabacteria</taxon>
    </lineage>
</organism>
<comment type="caution">
    <text evidence="2">The sequence shown here is derived from an EMBL/GenBank/DDBJ whole genome shotgun (WGS) entry which is preliminary data.</text>
</comment>